<dbReference type="Pfam" id="PF08393">
    <property type="entry name" value="DHC_N2"/>
    <property type="match status" value="1"/>
</dbReference>
<evidence type="ECO:0000259" key="1">
    <source>
        <dbReference type="Pfam" id="PF08393"/>
    </source>
</evidence>
<dbReference type="InterPro" id="IPR013602">
    <property type="entry name" value="Dynein_heavy_linker"/>
</dbReference>
<organism evidence="2">
    <name type="scientific">Nymphaea colorata</name>
    <name type="common">pocket water lily</name>
    <dbReference type="NCBI Taxonomy" id="210225"/>
    <lineage>
        <taxon>Eukaryota</taxon>
        <taxon>Viridiplantae</taxon>
        <taxon>Streptophyta</taxon>
        <taxon>Embryophyta</taxon>
        <taxon>Tracheophyta</taxon>
        <taxon>Spermatophyta</taxon>
        <taxon>Magnoliopsida</taxon>
        <taxon>Nymphaeales</taxon>
        <taxon>Nymphaeaceae</taxon>
        <taxon>Nymphaea</taxon>
    </lineage>
</organism>
<dbReference type="GO" id="GO:0030286">
    <property type="term" value="C:dynein complex"/>
    <property type="evidence" value="ECO:0007669"/>
    <property type="project" value="InterPro"/>
</dbReference>
<dbReference type="AlphaFoldDB" id="A0A5K1H6B7"/>
<dbReference type="GO" id="GO:0051959">
    <property type="term" value="F:dynein light intermediate chain binding"/>
    <property type="evidence" value="ECO:0007669"/>
    <property type="project" value="InterPro"/>
</dbReference>
<dbReference type="GO" id="GO:0007018">
    <property type="term" value="P:microtubule-based movement"/>
    <property type="evidence" value="ECO:0007669"/>
    <property type="project" value="InterPro"/>
</dbReference>
<dbReference type="PANTHER" id="PTHR45703:SF22">
    <property type="entry name" value="DYNEIN CYTOPLASMIC 2 HEAVY CHAIN 1"/>
    <property type="match status" value="1"/>
</dbReference>
<gene>
    <name evidence="2" type="ORF">NYM_LOCUS29179</name>
</gene>
<accession>A0A5K1H6B7</accession>
<sequence>MGRVTALIKEWKDVMSEVSDHQALVNSVKENKYAGRFKAEIEKYEGKLSVLEGALVRLNQIQRKWIYL</sequence>
<evidence type="ECO:0000313" key="2">
    <source>
        <dbReference type="EMBL" id="VVW85229.1"/>
    </source>
</evidence>
<protein>
    <recommendedName>
        <fullName evidence="1">Dynein heavy chain linker domain-containing protein</fullName>
    </recommendedName>
</protein>
<dbReference type="EMBL" id="LR721928">
    <property type="protein sequence ID" value="VVW85229.1"/>
    <property type="molecule type" value="Genomic_DNA"/>
</dbReference>
<dbReference type="InterPro" id="IPR042222">
    <property type="entry name" value="Dynein_2_N"/>
</dbReference>
<dbReference type="GO" id="GO:0045505">
    <property type="term" value="F:dynein intermediate chain binding"/>
    <property type="evidence" value="ECO:0007669"/>
    <property type="project" value="InterPro"/>
</dbReference>
<dbReference type="Gene3D" id="1.20.140.100">
    <property type="entry name" value="Dynein heavy chain, N-terminal domain 2"/>
    <property type="match status" value="1"/>
</dbReference>
<dbReference type="InterPro" id="IPR026983">
    <property type="entry name" value="DHC"/>
</dbReference>
<reference evidence="2" key="1">
    <citation type="submission" date="2019-09" db="EMBL/GenBank/DDBJ databases">
        <authorList>
            <person name="Zhang L."/>
        </authorList>
    </citation>
    <scope>NUCLEOTIDE SEQUENCE</scope>
</reference>
<name>A0A5K1H6B7_9MAGN</name>
<feature type="domain" description="Dynein heavy chain linker" evidence="1">
    <location>
        <begin position="5"/>
        <end position="68"/>
    </location>
</feature>
<dbReference type="PANTHER" id="PTHR45703">
    <property type="entry name" value="DYNEIN HEAVY CHAIN"/>
    <property type="match status" value="1"/>
</dbReference>
<proteinExistence type="predicted"/>